<organism evidence="3">
    <name type="scientific">Tetraselmis sp. GSL018</name>
    <dbReference type="NCBI Taxonomy" id="582737"/>
    <lineage>
        <taxon>Eukaryota</taxon>
        <taxon>Viridiplantae</taxon>
        <taxon>Chlorophyta</taxon>
        <taxon>core chlorophytes</taxon>
        <taxon>Chlorodendrophyceae</taxon>
        <taxon>Chlorodendrales</taxon>
        <taxon>Chlorodendraceae</taxon>
        <taxon>Tetraselmis</taxon>
    </lineage>
</organism>
<dbReference type="AlphaFoldDB" id="A0A061S622"/>
<dbReference type="Pfam" id="PF10604">
    <property type="entry name" value="Polyketide_cyc2"/>
    <property type="match status" value="1"/>
</dbReference>
<dbReference type="InterPro" id="IPR019587">
    <property type="entry name" value="Polyketide_cyclase/dehydratase"/>
</dbReference>
<dbReference type="EMBL" id="GBEZ01007077">
    <property type="protein sequence ID" value="JAC78355.1"/>
    <property type="molecule type" value="Transcribed_RNA"/>
</dbReference>
<dbReference type="InterPro" id="IPR023393">
    <property type="entry name" value="START-like_dom_sf"/>
</dbReference>
<dbReference type="SUPFAM" id="SSF55961">
    <property type="entry name" value="Bet v1-like"/>
    <property type="match status" value="2"/>
</dbReference>
<name>A0A061S622_9CHLO</name>
<feature type="region of interest" description="Disordered" evidence="1">
    <location>
        <begin position="755"/>
        <end position="821"/>
    </location>
</feature>
<feature type="compositionally biased region" description="Basic residues" evidence="1">
    <location>
        <begin position="308"/>
        <end position="318"/>
    </location>
</feature>
<feature type="region of interest" description="Disordered" evidence="1">
    <location>
        <begin position="256"/>
        <end position="375"/>
    </location>
</feature>
<dbReference type="InterPro" id="IPR005031">
    <property type="entry name" value="COQ10_START"/>
</dbReference>
<evidence type="ECO:0000313" key="3">
    <source>
        <dbReference type="EMBL" id="JAC78355.1"/>
    </source>
</evidence>
<accession>A0A061S622</accession>
<feature type="domain" description="Coenzyme Q-binding protein COQ10 START" evidence="2">
    <location>
        <begin position="405"/>
        <end position="523"/>
    </location>
</feature>
<sequence>MVASRHAANTFYLSTAWRASPASSRNLGPKPCSCCSARFGIERQAYLPRRSRPSHANILGAYRTTRAPEGDKVERGTCRIVEAPSRSDTKSLSAVFAVYATVDQVVRVLKDFRRLPEIVPSLVKCEVVGSPKAGVTRVRQTARVQALFWKLEASATLDVMVRSLQLGAKEVQFRMVPGRGDFQALSGRWLVEPDECTKLGLLTRVSYEIDFEPQANVSEQILQYVARSMLASNLFALARHIEKVAQADAAAPPFAAGAMQDPPAGPGGAAGGGSLAEVSRRMQAAADRPWDRAQKGYLGMQSVPLPARAKRQQSRLPRRGTAASPWDDQSRDVQQARSSGMARKCDDTDRSLQSPPANDSSRRRAKASPSSTLSPDIAETMTEVHCRRLDTKDEVHRRVVASVYISAPVETVWSVLTDYEALPGIVPALESCIIVPRRKAPRGVLRLRQVGKKVLPYLTIRAQAEMDVVEKPLQEIQFRQTEGSFSLLQGKWILQPSPDSYGVVLRYAVEASFKKLNPGAALGGAWWEPLMERLIFEDLLTNMCSIKAHAEKVYTRNSAELMEKAYIRFRAERPRRQDMAKSFPMLQAELMRCFGQDGSTEMPTRADFRAAGRADLERAVEAHGGPAKVAERMGWKMKYKRKPRGYWQSFDNVESAIIDYIAEDDNREGYMPSVAELKENGYFGLAKAVESFGGMSIVAQELGLKVRTKRGGKGRWHDHVTEVARKTGLSRADGLFEVASKTYKLPKEEARKILNEKARSPNERGGPTASQTPNRSNENENSNGGKVIPEQRKDSFAGAFENSAVPKSTRKQYSRSEIDGW</sequence>
<dbReference type="PANTHER" id="PTHR34060:SF2">
    <property type="entry name" value="OS03G0837900 PROTEIN"/>
    <property type="match status" value="1"/>
</dbReference>
<evidence type="ECO:0000259" key="2">
    <source>
        <dbReference type="Pfam" id="PF03364"/>
    </source>
</evidence>
<reference evidence="3" key="1">
    <citation type="submission" date="2014-05" db="EMBL/GenBank/DDBJ databases">
        <title>The transcriptome of the halophilic microalga Tetraselmis sp. GSL018 isolated from the Great Salt Lake, Utah.</title>
        <authorList>
            <person name="Jinkerson R.E."/>
            <person name="D'Adamo S."/>
            <person name="Posewitz M.C."/>
        </authorList>
    </citation>
    <scope>NUCLEOTIDE SEQUENCE</scope>
    <source>
        <strain evidence="3">GSL018</strain>
    </source>
</reference>
<protein>
    <recommendedName>
        <fullName evidence="2">Coenzyme Q-binding protein COQ10 START domain-containing protein</fullName>
    </recommendedName>
</protein>
<dbReference type="Pfam" id="PF03364">
    <property type="entry name" value="Polyketide_cyc"/>
    <property type="match status" value="1"/>
</dbReference>
<gene>
    <name evidence="3" type="ORF">TSPGSL018_15335</name>
</gene>
<proteinExistence type="predicted"/>
<evidence type="ECO:0000256" key="1">
    <source>
        <dbReference type="SAM" id="MobiDB-lite"/>
    </source>
</evidence>
<dbReference type="Gene3D" id="3.30.530.20">
    <property type="match status" value="2"/>
</dbReference>
<dbReference type="PANTHER" id="PTHR34060">
    <property type="entry name" value="POLYKETIDE CYCLASE / DEHYDRASE AND LIPID TRANSPORT PROTEIN"/>
    <property type="match status" value="1"/>
</dbReference>